<dbReference type="NCBIfam" id="NF040570">
    <property type="entry name" value="guided_TnpB"/>
    <property type="match status" value="1"/>
</dbReference>
<dbReference type="Pfam" id="PF07282">
    <property type="entry name" value="Cas12f1-like_TNB"/>
    <property type="match status" value="1"/>
</dbReference>
<gene>
    <name evidence="7" type="ORF">KDN34_06495</name>
</gene>
<dbReference type="InterPro" id="IPR010095">
    <property type="entry name" value="Cas12f1-like_TNB"/>
</dbReference>
<evidence type="ECO:0000313" key="7">
    <source>
        <dbReference type="EMBL" id="QUN07076.1"/>
    </source>
</evidence>
<evidence type="ECO:0000259" key="5">
    <source>
        <dbReference type="Pfam" id="PF01385"/>
    </source>
</evidence>
<evidence type="ECO:0000256" key="1">
    <source>
        <dbReference type="ARBA" id="ARBA00008761"/>
    </source>
</evidence>
<dbReference type="InterPro" id="IPR001959">
    <property type="entry name" value="Transposase"/>
</dbReference>
<evidence type="ECO:0000256" key="3">
    <source>
        <dbReference type="ARBA" id="ARBA00023125"/>
    </source>
</evidence>
<dbReference type="EMBL" id="CP073587">
    <property type="protein sequence ID" value="QUN07076.1"/>
    <property type="molecule type" value="Genomic_DNA"/>
</dbReference>
<organism evidence="7 8">
    <name type="scientific">Shewanella yunxiaonensis</name>
    <dbReference type="NCBI Taxonomy" id="2829809"/>
    <lineage>
        <taxon>Bacteria</taxon>
        <taxon>Pseudomonadati</taxon>
        <taxon>Pseudomonadota</taxon>
        <taxon>Gammaproteobacteria</taxon>
        <taxon>Alteromonadales</taxon>
        <taxon>Shewanellaceae</taxon>
        <taxon>Shewanella</taxon>
    </lineage>
</organism>
<evidence type="ECO:0000256" key="2">
    <source>
        <dbReference type="ARBA" id="ARBA00022578"/>
    </source>
</evidence>
<name>A0ABX7YYE4_9GAMM</name>
<evidence type="ECO:0000313" key="8">
    <source>
        <dbReference type="Proteomes" id="UP000679575"/>
    </source>
</evidence>
<evidence type="ECO:0000259" key="6">
    <source>
        <dbReference type="Pfam" id="PF07282"/>
    </source>
</evidence>
<comment type="similarity">
    <text evidence="1">In the C-terminal section; belongs to the transposase 35 family.</text>
</comment>
<protein>
    <submittedName>
        <fullName evidence="7">Transposase</fullName>
    </submittedName>
</protein>
<keyword evidence="4" id="KW-0233">DNA recombination</keyword>
<dbReference type="Proteomes" id="UP000679575">
    <property type="component" value="Chromosome"/>
</dbReference>
<evidence type="ECO:0000256" key="4">
    <source>
        <dbReference type="ARBA" id="ARBA00023172"/>
    </source>
</evidence>
<feature type="domain" description="Probable transposase IS891/IS1136/IS1341" evidence="5">
    <location>
        <begin position="158"/>
        <end position="274"/>
    </location>
</feature>
<keyword evidence="3" id="KW-0238">DNA-binding</keyword>
<keyword evidence="8" id="KW-1185">Reference proteome</keyword>
<accession>A0ABX7YYE4</accession>
<sequence length="429" mass="48221">MKDVRVIKINIGAPTAAQTLLRLEAGALWRRLVKLHKYCRRKQLSWPTQGQLEKHFKNRFSLHSQTIQALIGKFIANIDSTRAKRKSGDKKARYPWRDKKKFQVVMWKVSAIKRQGNRLSLSNGKTGQKLQVKLPTNLPMGKIVAAELGFRELRITLSNEVVEPLSAGLNVVAGDMGVIHTTVMTDGVKSLGIVGRGLRSLIQGKNRKLAIYSELLSKTKKGSRRNRKLRIAKARMLAKYRQRVHNLLHHTANRMIDFCVEREAGTLVVGDITEMSCGARQKKKGSRRTNQMNSGNPLGQLYNYLAYKGRLKGVTLKMQNEAFSSQFCPVCGKCHKPTGRTYYCRHCGYIGVRDNVGATNQLNKYHHNGRMLENTFIPPDALKYLRPVALRQNVVVRLTVGTLLNTTLNPALTADAVEVNPSVVLDFVA</sequence>
<dbReference type="Pfam" id="PF01385">
    <property type="entry name" value="OrfB_IS605"/>
    <property type="match status" value="1"/>
</dbReference>
<proteinExistence type="inferred from homology"/>
<dbReference type="RefSeq" id="WP_212596080.1">
    <property type="nucleotide sequence ID" value="NZ_CP073587.1"/>
</dbReference>
<feature type="domain" description="Cas12f1-like TNB" evidence="6">
    <location>
        <begin position="299"/>
        <end position="360"/>
    </location>
</feature>
<reference evidence="7 8" key="1">
    <citation type="submission" date="2021-04" db="EMBL/GenBank/DDBJ databases">
        <title>Novel species identification of genus Shewanella.</title>
        <authorList>
            <person name="Liu G."/>
        </authorList>
    </citation>
    <scope>NUCLEOTIDE SEQUENCE [LARGE SCALE GENOMIC DNA]</scope>
    <source>
        <strain evidence="7 8">FJAT-54481</strain>
    </source>
</reference>
<keyword evidence="2" id="KW-0815">Transposition</keyword>